<organism evidence="5 6">
    <name type="scientific">Paramicrosporidium saccamoebae</name>
    <dbReference type="NCBI Taxonomy" id="1246581"/>
    <lineage>
        <taxon>Eukaryota</taxon>
        <taxon>Fungi</taxon>
        <taxon>Fungi incertae sedis</taxon>
        <taxon>Cryptomycota</taxon>
        <taxon>Cryptomycota incertae sedis</taxon>
        <taxon>Paramicrosporidium</taxon>
    </lineage>
</organism>
<evidence type="ECO:0000256" key="4">
    <source>
        <dbReference type="PROSITE-ProRule" id="PRU00221"/>
    </source>
</evidence>
<dbReference type="SMART" id="SM00320">
    <property type="entry name" value="WD40"/>
    <property type="match status" value="7"/>
</dbReference>
<evidence type="ECO:0000313" key="6">
    <source>
        <dbReference type="Proteomes" id="UP000240830"/>
    </source>
</evidence>
<dbReference type="EMBL" id="MTSL01000008">
    <property type="protein sequence ID" value="PJF20088.1"/>
    <property type="molecule type" value="Genomic_DNA"/>
</dbReference>
<dbReference type="OrthoDB" id="284782at2759"/>
<dbReference type="AlphaFoldDB" id="A0A2H9TQQ7"/>
<dbReference type="GO" id="GO:0002098">
    <property type="term" value="P:tRNA wobble uridine modification"/>
    <property type="evidence" value="ECO:0007669"/>
    <property type="project" value="EnsemblFungi"/>
</dbReference>
<dbReference type="PROSITE" id="PS50082">
    <property type="entry name" value="WD_REPEATS_2"/>
    <property type="match status" value="5"/>
</dbReference>
<dbReference type="GO" id="GO:0097361">
    <property type="term" value="C:cytosolic [4Fe-4S] assembly targeting complex"/>
    <property type="evidence" value="ECO:0007669"/>
    <property type="project" value="EnsemblFungi"/>
</dbReference>
<comment type="caution">
    <text evidence="5">The sequence shown here is derived from an EMBL/GenBank/DDBJ whole genome shotgun (WGS) entry which is preliminary data.</text>
</comment>
<dbReference type="PROSITE" id="PS50294">
    <property type="entry name" value="WD_REPEATS_REGION"/>
    <property type="match status" value="5"/>
</dbReference>
<dbReference type="PROSITE" id="PS00678">
    <property type="entry name" value="WD_REPEATS_1"/>
    <property type="match status" value="1"/>
</dbReference>
<sequence length="357" mass="40128">MSFHCTAFLQGHEGIVWSCAWHPNGRILATCGQDQIIRLWKNPLESEKFSREEGSSLTLQAPHNLWALSDELQGAHQRTIRNIDFSPDGRTLAAAGFDGLVSIWVIDGAGLEWKCMANLEGHENEVKSVSWSPNGSFLATCGRDKTVWIWELNPGMDEVNSGDVDFECLAVLAEHSQDVKMVQFHPLDSGTLLSASYDDSIKIWHSKHVQDDEWVCKQTLSHHKSTVWTASFSPCGRFIVSAGDDRRINVYQRNEKGYELVVSHEMSHERSIMSISIQHKAFDEGQVTDLIIASCAGDRKIRLWRCNVGNRQLELLATYEEPGRIDLNSVRWSPKDPWTLAVVGDDGLVRILTVSVD</sequence>
<dbReference type="STRING" id="1246581.A0A2H9TQQ7"/>
<feature type="repeat" description="WD" evidence="4">
    <location>
        <begin position="220"/>
        <end position="252"/>
    </location>
</feature>
<dbReference type="Proteomes" id="UP000240830">
    <property type="component" value="Unassembled WGS sequence"/>
</dbReference>
<accession>A0A2H9TQQ7</accession>
<comment type="function">
    <text evidence="3">Essential component of the cytosolic iron-sulfur (Fe/S) protein assembly machinery. Required for the maturation of extramitochondrial Fe/S proteins.</text>
</comment>
<evidence type="ECO:0000313" key="5">
    <source>
        <dbReference type="EMBL" id="PJF20088.1"/>
    </source>
</evidence>
<dbReference type="PANTHER" id="PTHR19920:SF0">
    <property type="entry name" value="CYTOSOLIC IRON-SULFUR PROTEIN ASSEMBLY PROTEIN CIAO1-RELATED"/>
    <property type="match status" value="1"/>
</dbReference>
<dbReference type="InterPro" id="IPR019775">
    <property type="entry name" value="WD40_repeat_CS"/>
</dbReference>
<dbReference type="InterPro" id="IPR028608">
    <property type="entry name" value="CIAO1/Cia1"/>
</dbReference>
<evidence type="ECO:0000256" key="3">
    <source>
        <dbReference type="HAMAP-Rule" id="MF_03037"/>
    </source>
</evidence>
<feature type="repeat" description="WD" evidence="4">
    <location>
        <begin position="9"/>
        <end position="41"/>
    </location>
</feature>
<dbReference type="GO" id="GO:0005634">
    <property type="term" value="C:nucleus"/>
    <property type="evidence" value="ECO:0007669"/>
    <property type="project" value="EnsemblFungi"/>
</dbReference>
<protein>
    <recommendedName>
        <fullName evidence="3">Probable cytosolic iron-sulfur protein assembly protein 1</fullName>
    </recommendedName>
</protein>
<gene>
    <name evidence="3" type="primary">CIA1</name>
    <name evidence="5" type="ORF">PSACC_00076</name>
</gene>
<evidence type="ECO:0000256" key="1">
    <source>
        <dbReference type="ARBA" id="ARBA00022574"/>
    </source>
</evidence>
<dbReference type="InterPro" id="IPR001680">
    <property type="entry name" value="WD40_rpt"/>
</dbReference>
<keyword evidence="2" id="KW-0677">Repeat</keyword>
<proteinExistence type="inferred from homology"/>
<feature type="repeat" description="WD" evidence="4">
    <location>
        <begin position="119"/>
        <end position="153"/>
    </location>
</feature>
<dbReference type="HAMAP" id="MF_03037">
    <property type="entry name" value="ciao1"/>
    <property type="match status" value="1"/>
</dbReference>
<dbReference type="InterPro" id="IPR015943">
    <property type="entry name" value="WD40/YVTN_repeat-like_dom_sf"/>
</dbReference>
<feature type="repeat" description="WD" evidence="4">
    <location>
        <begin position="73"/>
        <end position="104"/>
    </location>
</feature>
<name>A0A2H9TQQ7_9FUNG</name>
<dbReference type="GO" id="GO:0016226">
    <property type="term" value="P:iron-sulfur cluster assembly"/>
    <property type="evidence" value="ECO:0007669"/>
    <property type="project" value="UniProtKB-UniRule"/>
</dbReference>
<evidence type="ECO:0000256" key="2">
    <source>
        <dbReference type="ARBA" id="ARBA00022737"/>
    </source>
</evidence>
<keyword evidence="1 4" id="KW-0853">WD repeat</keyword>
<feature type="repeat" description="WD" evidence="4">
    <location>
        <begin position="172"/>
        <end position="204"/>
    </location>
</feature>
<dbReference type="InterPro" id="IPR036322">
    <property type="entry name" value="WD40_repeat_dom_sf"/>
</dbReference>
<dbReference type="CDD" id="cd00200">
    <property type="entry name" value="WD40"/>
    <property type="match status" value="1"/>
</dbReference>
<dbReference type="SUPFAM" id="SSF50978">
    <property type="entry name" value="WD40 repeat-like"/>
    <property type="match status" value="1"/>
</dbReference>
<keyword evidence="6" id="KW-1185">Reference proteome</keyword>
<dbReference type="Gene3D" id="2.130.10.10">
    <property type="entry name" value="YVTN repeat-like/Quinoprotein amine dehydrogenase"/>
    <property type="match status" value="2"/>
</dbReference>
<dbReference type="Pfam" id="PF00400">
    <property type="entry name" value="WD40"/>
    <property type="match status" value="6"/>
</dbReference>
<dbReference type="PANTHER" id="PTHR19920">
    <property type="entry name" value="WD40 PROTEIN CIAO1"/>
    <property type="match status" value="1"/>
</dbReference>
<dbReference type="GO" id="GO:0005829">
    <property type="term" value="C:cytosol"/>
    <property type="evidence" value="ECO:0007669"/>
    <property type="project" value="EnsemblFungi"/>
</dbReference>
<reference evidence="5 6" key="1">
    <citation type="submission" date="2016-10" db="EMBL/GenBank/DDBJ databases">
        <title>The genome of Paramicrosporidium saccamoebae is the missing link in understanding Cryptomycota and Microsporidia evolution.</title>
        <authorList>
            <person name="Quandt C.A."/>
            <person name="Beaudet D."/>
            <person name="Corsaro D."/>
            <person name="Michel R."/>
            <person name="Corradi N."/>
            <person name="James T."/>
        </authorList>
    </citation>
    <scope>NUCLEOTIDE SEQUENCE [LARGE SCALE GENOMIC DNA]</scope>
    <source>
        <strain evidence="5 6">KSL3</strain>
    </source>
</reference>
<comment type="similarity">
    <text evidence="3">Belongs to the WD repeat CIA1 family.</text>
</comment>